<reference evidence="1 2" key="1">
    <citation type="submission" date="2015-01" db="EMBL/GenBank/DDBJ databases">
        <title>Draft genome of the acidophilic iron oxidizer Acidithrix ferrooxidans strain Py-F3.</title>
        <authorList>
            <person name="Poehlein A."/>
            <person name="Eisen S."/>
            <person name="Schloemann M."/>
            <person name="Johnson B.D."/>
            <person name="Daniel R."/>
            <person name="Muehling M."/>
        </authorList>
    </citation>
    <scope>NUCLEOTIDE SEQUENCE [LARGE SCALE GENOMIC DNA]</scope>
    <source>
        <strain evidence="1 2">Py-F3</strain>
    </source>
</reference>
<evidence type="ECO:0000313" key="2">
    <source>
        <dbReference type="Proteomes" id="UP000032360"/>
    </source>
</evidence>
<keyword evidence="2" id="KW-1185">Reference proteome</keyword>
<comment type="caution">
    <text evidence="1">The sequence shown here is derived from an EMBL/GenBank/DDBJ whole genome shotgun (WGS) entry which is preliminary data.</text>
</comment>
<name>A0A0D8HJ99_9ACTN</name>
<gene>
    <name evidence="1" type="ORF">AXFE_13340</name>
</gene>
<sequence length="67" mass="7781">MRDVGVNVSVFFGCRFLKVQLGWYLLFVGAKQKAWVRTKSMSAFVAPCCLDLYWRCYIFTRIHVAIA</sequence>
<protein>
    <submittedName>
        <fullName evidence="1">Uncharacterized protein</fullName>
    </submittedName>
</protein>
<dbReference type="AlphaFoldDB" id="A0A0D8HJ99"/>
<organism evidence="1 2">
    <name type="scientific">Acidithrix ferrooxidans</name>
    <dbReference type="NCBI Taxonomy" id="1280514"/>
    <lineage>
        <taxon>Bacteria</taxon>
        <taxon>Bacillati</taxon>
        <taxon>Actinomycetota</taxon>
        <taxon>Acidimicrobiia</taxon>
        <taxon>Acidimicrobiales</taxon>
        <taxon>Acidimicrobiaceae</taxon>
        <taxon>Acidithrix</taxon>
    </lineage>
</organism>
<evidence type="ECO:0000313" key="1">
    <source>
        <dbReference type="EMBL" id="KJF17837.1"/>
    </source>
</evidence>
<proteinExistence type="predicted"/>
<accession>A0A0D8HJ99</accession>
<dbReference type="EMBL" id="JXYS01000029">
    <property type="protein sequence ID" value="KJF17837.1"/>
    <property type="molecule type" value="Genomic_DNA"/>
</dbReference>
<dbReference type="Proteomes" id="UP000032360">
    <property type="component" value="Unassembled WGS sequence"/>
</dbReference>